<accession>A0ABW2L6A6</accession>
<dbReference type="InterPro" id="IPR011050">
    <property type="entry name" value="Pectin_lyase_fold/virulence"/>
</dbReference>
<proteinExistence type="predicted"/>
<reference evidence="3" key="1">
    <citation type="journal article" date="2019" name="Int. J. Syst. Evol. Microbiol.">
        <title>The Global Catalogue of Microorganisms (GCM) 10K type strain sequencing project: providing services to taxonomists for standard genome sequencing and annotation.</title>
        <authorList>
            <consortium name="The Broad Institute Genomics Platform"/>
            <consortium name="The Broad Institute Genome Sequencing Center for Infectious Disease"/>
            <person name="Wu L."/>
            <person name="Ma J."/>
        </authorList>
    </citation>
    <scope>NUCLEOTIDE SEQUENCE [LARGE SCALE GENOMIC DNA]</scope>
    <source>
        <strain evidence="3">CGMCC 4.1467</strain>
    </source>
</reference>
<organism evidence="2 3">
    <name type="scientific">Haloferula chungangensis</name>
    <dbReference type="NCBI Taxonomy" id="1048331"/>
    <lineage>
        <taxon>Bacteria</taxon>
        <taxon>Pseudomonadati</taxon>
        <taxon>Verrucomicrobiota</taxon>
        <taxon>Verrucomicrobiia</taxon>
        <taxon>Verrucomicrobiales</taxon>
        <taxon>Verrucomicrobiaceae</taxon>
        <taxon>Haloferula</taxon>
    </lineage>
</organism>
<dbReference type="SUPFAM" id="SSF51126">
    <property type="entry name" value="Pectin lyase-like"/>
    <property type="match status" value="1"/>
</dbReference>
<sequence>MFQRFHRHACAVFGIAFPSLVQPASAASVFMDEAGLSWLTPSVWSNNAAPSAANDYFLRADVGATSVRGTMLTSPAGTTGSGSVNFTGDSLEASELTTLVVKQRGTETLAIRDGNGDLNLSGGTIRFDPNQGGSTPVFDVDRLTFDRGTHFIEVSGSTTRITFDGVLSGTGRLRLLAKRNSFPSGNVVTFTEVNNSALTGTVSVSDGIVLDFGSDVSPAGTIELNDTAQLHVDQIIRLGSGRLTDPVNGTVPDGIYLGTTLAALGANYVDGGGALIVGTGGALPVFTVTTLADELDTPVGAGTGLSLREALGLAALGRIEFDPALDGGTIQLDAARGPLAVRTSVTIDASALPSGLTIDGGSNGDDVHDAGETRCLLIDDENADNLLDVVLRGLTLQNGVASGDDAGGNISNHEHLTLENCRLLDGRAVGTGANGGGISSAPGSRLILASCTLSGNRAASTTSSGGAVYFETEANFNSAALVFAMSASTVSDNFTGGHGGGLFVGTFGLDNGGLATIATSTVSGNTATSAGGGISTNGITLRMSATTVANNAVTATSGSGGGIVFLGNAIFSNSLKPLIMTNCTVVGNTAGRDGGGLFHAGPIAASLQRSLFTSCTIVGNRTTARDGGGFLNANGSQLDLVNSIVAGNTAARTGPDIDGGFTSSGINFIGTTSGSSGFRNGTDRSFANTGSSLATLLATTASDSGTPIPLLAGNGGPTPTVALLPNSPAIDAGLDSALPSGLENDQRGPGFPRVAGAQVDLGAVEFRNRVFMDLANQSWLNPGVWDNDAPPSEDNDYVLAVTGNNVMRTSPQGQTGSGSADFPGRSLAAPTGTLLVIKQDDDEIASIREGAGDLIVDGGTIVFGPTSNGRVNKPTLLTNDFVVTATEGADLTVNVAMHTGTVAGRLTGPGNLRIEMEGDLTQNSGTVAFDTVDEEGYTGTLTVAEGVTLDFNSNVTFRGGAGVTLLGPSRLKVDQLLVFREGKLVDPVNGPVPPGVYFPGGVTALGTRYLDAGGTLVVSNALGDTDADGLPDYFEQFIIDFDPADGVIGFEDIAGPLVATATDFDSDGLSDAAEFADGTDPTDAASFPPQVSLESIEPTVVGGVVTRVDLTFRNLKTSKTYQLQRSLDLEVFDVVVDTQTPEVTVTTFSDTSPPTGGRAFYRLDESE</sequence>
<evidence type="ECO:0000313" key="2">
    <source>
        <dbReference type="EMBL" id="MFC7337921.1"/>
    </source>
</evidence>
<feature type="signal peptide" evidence="1">
    <location>
        <begin position="1"/>
        <end position="26"/>
    </location>
</feature>
<dbReference type="Proteomes" id="UP001596472">
    <property type="component" value="Unassembled WGS sequence"/>
</dbReference>
<evidence type="ECO:0000256" key="1">
    <source>
        <dbReference type="SAM" id="SignalP"/>
    </source>
</evidence>
<protein>
    <submittedName>
        <fullName evidence="2">Choice-of-anchor Q domain-containing protein</fullName>
    </submittedName>
</protein>
<dbReference type="NCBIfam" id="NF041518">
    <property type="entry name" value="choice_anch_Q"/>
    <property type="match status" value="1"/>
</dbReference>
<dbReference type="RefSeq" id="WP_379712679.1">
    <property type="nucleotide sequence ID" value="NZ_JBHTBS010000005.1"/>
</dbReference>
<feature type="chain" id="PRO_5046793139" evidence="1">
    <location>
        <begin position="27"/>
        <end position="1167"/>
    </location>
</feature>
<evidence type="ECO:0000313" key="3">
    <source>
        <dbReference type="Proteomes" id="UP001596472"/>
    </source>
</evidence>
<name>A0ABW2L6A6_9BACT</name>
<dbReference type="EMBL" id="JBHTBS010000005">
    <property type="protein sequence ID" value="MFC7337921.1"/>
    <property type="molecule type" value="Genomic_DNA"/>
</dbReference>
<keyword evidence="1" id="KW-0732">Signal</keyword>
<gene>
    <name evidence="2" type="ORF">ACFQY0_12085</name>
</gene>
<keyword evidence="3" id="KW-1185">Reference proteome</keyword>
<comment type="caution">
    <text evidence="2">The sequence shown here is derived from an EMBL/GenBank/DDBJ whole genome shotgun (WGS) entry which is preliminary data.</text>
</comment>
<dbReference type="InterPro" id="IPR059226">
    <property type="entry name" value="Choice_anch_Q_dom"/>
</dbReference>